<name>A0AAD5RS25_9PEZI</name>
<evidence type="ECO:0000313" key="3">
    <source>
        <dbReference type="Proteomes" id="UP001201980"/>
    </source>
</evidence>
<dbReference type="InterPro" id="IPR036673">
    <property type="entry name" value="Cyanovirin-N_sf"/>
</dbReference>
<accession>A0AAD5RS25</accession>
<proteinExistence type="predicted"/>
<reference evidence="2" key="1">
    <citation type="submission" date="2022-07" db="EMBL/GenBank/DDBJ databases">
        <title>Draft genome sequence of Zalerion maritima ATCC 34329, a (micro)plastics degrading marine fungus.</title>
        <authorList>
            <person name="Paco A."/>
            <person name="Goncalves M.F.M."/>
            <person name="Rocha-Santos T.A.P."/>
            <person name="Alves A."/>
        </authorList>
    </citation>
    <scope>NUCLEOTIDE SEQUENCE</scope>
    <source>
        <strain evidence="2">ATCC 34329</strain>
    </source>
</reference>
<feature type="signal peptide" evidence="1">
    <location>
        <begin position="1"/>
        <end position="19"/>
    </location>
</feature>
<sequence>MKFTAILAVATPLMTAADALVISGPLSWTCTNSRLAFSGGEVLPKAIYTDCLQPDLTVSPNVRVFLERIIGTKDGVLECKLTGGFGPDKCGSCTVSGTVITCKCFNESSSNAGVVSTIDTADCAWNVDGRPDSIENADLVC</sequence>
<organism evidence="2 3">
    <name type="scientific">Zalerion maritima</name>
    <dbReference type="NCBI Taxonomy" id="339359"/>
    <lineage>
        <taxon>Eukaryota</taxon>
        <taxon>Fungi</taxon>
        <taxon>Dikarya</taxon>
        <taxon>Ascomycota</taxon>
        <taxon>Pezizomycotina</taxon>
        <taxon>Sordariomycetes</taxon>
        <taxon>Lulworthiomycetidae</taxon>
        <taxon>Lulworthiales</taxon>
        <taxon>Lulworthiaceae</taxon>
        <taxon>Zalerion</taxon>
    </lineage>
</organism>
<evidence type="ECO:0000256" key="1">
    <source>
        <dbReference type="SAM" id="SignalP"/>
    </source>
</evidence>
<evidence type="ECO:0008006" key="4">
    <source>
        <dbReference type="Google" id="ProtNLM"/>
    </source>
</evidence>
<comment type="caution">
    <text evidence="2">The sequence shown here is derived from an EMBL/GenBank/DDBJ whole genome shotgun (WGS) entry which is preliminary data.</text>
</comment>
<dbReference type="AlphaFoldDB" id="A0AAD5RS25"/>
<evidence type="ECO:0000313" key="2">
    <source>
        <dbReference type="EMBL" id="KAJ2902870.1"/>
    </source>
</evidence>
<keyword evidence="1" id="KW-0732">Signal</keyword>
<dbReference type="Proteomes" id="UP001201980">
    <property type="component" value="Unassembled WGS sequence"/>
</dbReference>
<gene>
    <name evidence="2" type="ORF">MKZ38_010681</name>
</gene>
<keyword evidence="3" id="KW-1185">Reference proteome</keyword>
<feature type="chain" id="PRO_5042193209" description="Cyanovirin-N domain-containing protein" evidence="1">
    <location>
        <begin position="20"/>
        <end position="141"/>
    </location>
</feature>
<protein>
    <recommendedName>
        <fullName evidence="4">Cyanovirin-N domain-containing protein</fullName>
    </recommendedName>
</protein>
<dbReference type="Gene3D" id="2.30.60.10">
    <property type="entry name" value="Cyanovirin-N"/>
    <property type="match status" value="1"/>
</dbReference>
<dbReference type="EMBL" id="JAKWBI020000097">
    <property type="protein sequence ID" value="KAJ2902870.1"/>
    <property type="molecule type" value="Genomic_DNA"/>
</dbReference>